<protein>
    <submittedName>
        <fullName evidence="3">Uncharacterized protein</fullName>
    </submittedName>
</protein>
<feature type="compositionally biased region" description="Basic and acidic residues" evidence="1">
    <location>
        <begin position="1"/>
        <end position="12"/>
    </location>
</feature>
<gene>
    <name evidence="3" type="ORF">SEMRO_802_G204610.1</name>
</gene>
<feature type="compositionally biased region" description="Low complexity" evidence="1">
    <location>
        <begin position="220"/>
        <end position="234"/>
    </location>
</feature>
<dbReference type="EMBL" id="CAICTM010000801">
    <property type="protein sequence ID" value="CAB9516718.1"/>
    <property type="molecule type" value="Genomic_DNA"/>
</dbReference>
<keyword evidence="2" id="KW-1133">Transmembrane helix</keyword>
<keyword evidence="4" id="KW-1185">Reference proteome</keyword>
<sequence>MASNSKEGKGLDPPRVVFPASRAKYTKKADRGRKPAEGERPSTPVIPASRQAYAEAKKVEKSSALSPIERSRQRSARKKERLHTVGAVSGDAAVSEPTAAVAEDHPSATQQTRGEATGGDPYSVPLEDLESATASAANDVSLVPEPPLLEARIVSEREIVQAVPAPDLDANNQETEDRKGKILISRRWLYILGFILLVGATMAILFIAGALPSGQSNDDSGTPAPAAASSGESTDNNALSTAVDPTEVLTTVPPKEPTEGPARASSREPTNIPTEAPLENSVTELPTLEFLPDPQIGSSATMYDVRYAGRFQMVQEPGFAADGSSQVVCNNTCAGDACEKLFIGNAVEGDFGDLALFGEIYFLCTGPRVVDATGWMSMKPTGQGSCNTSATNDSIGAAFVTTQLGAYGVVVDNYVFDDLYFECNTDSISVSIGGVYSCTVGITCIDDACSFTIKPLNISADIHHFASQLIHSNDGSRIPSVPNPINGVSVLGSRTALFQVSSGFYYNETACSGRVTGLQMTCLNGTISLVQNQSTMVCSVQRNNMIQCNETRTAINPRNEYFPILRYECTAIDQVPQTTVENTDSSVECSFSEEQEVSLELQLGIICSDGSIMYDDYFYECAGEQSTLVSREGNFTCGIVGVVPVAAGQVGFAVASIETDFRWGNMAGVRNVFEPSM</sequence>
<dbReference type="AlphaFoldDB" id="A0A9N8HN88"/>
<feature type="region of interest" description="Disordered" evidence="1">
    <location>
        <begin position="1"/>
        <end position="126"/>
    </location>
</feature>
<feature type="transmembrane region" description="Helical" evidence="2">
    <location>
        <begin position="188"/>
        <end position="211"/>
    </location>
</feature>
<accession>A0A9N8HN88</accession>
<proteinExistence type="predicted"/>
<dbReference type="Proteomes" id="UP001153069">
    <property type="component" value="Unassembled WGS sequence"/>
</dbReference>
<feature type="region of interest" description="Disordered" evidence="1">
    <location>
        <begin position="214"/>
        <end position="275"/>
    </location>
</feature>
<evidence type="ECO:0000256" key="2">
    <source>
        <dbReference type="SAM" id="Phobius"/>
    </source>
</evidence>
<keyword evidence="2" id="KW-0812">Transmembrane</keyword>
<reference evidence="3" key="1">
    <citation type="submission" date="2020-06" db="EMBL/GenBank/DDBJ databases">
        <authorList>
            <consortium name="Plant Systems Biology data submission"/>
        </authorList>
    </citation>
    <scope>NUCLEOTIDE SEQUENCE</scope>
    <source>
        <strain evidence="3">D6</strain>
    </source>
</reference>
<evidence type="ECO:0000256" key="1">
    <source>
        <dbReference type="SAM" id="MobiDB-lite"/>
    </source>
</evidence>
<name>A0A9N8HN88_9STRA</name>
<evidence type="ECO:0000313" key="3">
    <source>
        <dbReference type="EMBL" id="CAB9516718.1"/>
    </source>
</evidence>
<keyword evidence="2" id="KW-0472">Membrane</keyword>
<feature type="compositionally biased region" description="Basic and acidic residues" evidence="1">
    <location>
        <begin position="27"/>
        <end position="40"/>
    </location>
</feature>
<organism evidence="3 4">
    <name type="scientific">Seminavis robusta</name>
    <dbReference type="NCBI Taxonomy" id="568900"/>
    <lineage>
        <taxon>Eukaryota</taxon>
        <taxon>Sar</taxon>
        <taxon>Stramenopiles</taxon>
        <taxon>Ochrophyta</taxon>
        <taxon>Bacillariophyta</taxon>
        <taxon>Bacillariophyceae</taxon>
        <taxon>Bacillariophycidae</taxon>
        <taxon>Naviculales</taxon>
        <taxon>Naviculaceae</taxon>
        <taxon>Seminavis</taxon>
    </lineage>
</organism>
<comment type="caution">
    <text evidence="3">The sequence shown here is derived from an EMBL/GenBank/DDBJ whole genome shotgun (WGS) entry which is preliminary data.</text>
</comment>
<evidence type="ECO:0000313" key="4">
    <source>
        <dbReference type="Proteomes" id="UP001153069"/>
    </source>
</evidence>